<feature type="transmembrane region" description="Helical" evidence="1">
    <location>
        <begin position="29"/>
        <end position="53"/>
    </location>
</feature>
<keyword evidence="1" id="KW-0472">Membrane</keyword>
<reference evidence="2 3" key="1">
    <citation type="submission" date="2019-01" db="EMBL/GenBank/DDBJ databases">
        <title>Leuconostoc litchii sp. nov., a novel lactic acid bacterium isolated from lychee.</title>
        <authorList>
            <person name="Wang L.-T."/>
        </authorList>
    </citation>
    <scope>NUCLEOTIDE SEQUENCE [LARGE SCALE GENOMIC DNA]</scope>
    <source>
        <strain evidence="2 3">MB7</strain>
    </source>
</reference>
<keyword evidence="3" id="KW-1185">Reference proteome</keyword>
<comment type="caution">
    <text evidence="2">The sequence shown here is derived from an EMBL/GenBank/DDBJ whole genome shotgun (WGS) entry which is preliminary data.</text>
</comment>
<dbReference type="AlphaFoldDB" id="A0A6P2CLP2"/>
<organism evidence="2 3">
    <name type="scientific">Leuconostoc litchii</name>
    <dbReference type="NCBI Taxonomy" id="1981069"/>
    <lineage>
        <taxon>Bacteria</taxon>
        <taxon>Bacillati</taxon>
        <taxon>Bacillota</taxon>
        <taxon>Bacilli</taxon>
        <taxon>Lactobacillales</taxon>
        <taxon>Lactobacillaceae</taxon>
        <taxon>Leuconostoc</taxon>
    </lineage>
</organism>
<keyword evidence="1" id="KW-1133">Transmembrane helix</keyword>
<dbReference type="Proteomes" id="UP000442244">
    <property type="component" value="Unassembled WGS sequence"/>
</dbReference>
<evidence type="ECO:0000313" key="2">
    <source>
        <dbReference type="EMBL" id="TYC46915.1"/>
    </source>
</evidence>
<name>A0A6P2CLP2_9LACO</name>
<dbReference type="RefSeq" id="WP_148604252.1">
    <property type="nucleotide sequence ID" value="NZ_BSUV01000001.1"/>
</dbReference>
<evidence type="ECO:0000313" key="3">
    <source>
        <dbReference type="Proteomes" id="UP000442244"/>
    </source>
</evidence>
<gene>
    <name evidence="2" type="ORF">ESZ47_01870</name>
</gene>
<accession>A0A6P2CLP2</accession>
<proteinExistence type="predicted"/>
<protein>
    <submittedName>
        <fullName evidence="2">GTP-binding protein</fullName>
    </submittedName>
</protein>
<dbReference type="OrthoDB" id="2143525at2"/>
<dbReference type="EMBL" id="SDGY01000001">
    <property type="protein sequence ID" value="TYC46915.1"/>
    <property type="molecule type" value="Genomic_DNA"/>
</dbReference>
<keyword evidence="1" id="KW-0812">Transmembrane</keyword>
<sequence length="265" mass="30431">MLEETNKKKKQSRLARNLSTQAKKTDYKIVFFALLSVLIMVIVISITVARIVFNFDGISQKSRVKALHRDAPVALQFGLTGHSNYKSTQTIVSLTNNEWQNEIATSVEKAWESGGQIADSVTFDGHKYEKKAVINQLSQRYLRTIKYDRNYKILEVTYDRYHNAKVRYRVVPVNLPAAQKKVQRQVEKQLQTKSEQAAKLSSDQLRLVEYAMIANNWDNVLKNKIPTATAKVMTMPMLYEHKNFRPSYKVSKQTLNNILNSGLSE</sequence>
<evidence type="ECO:0000256" key="1">
    <source>
        <dbReference type="SAM" id="Phobius"/>
    </source>
</evidence>